<dbReference type="InterPro" id="IPR051792">
    <property type="entry name" value="GGT_bact"/>
</dbReference>
<dbReference type="GO" id="GO:0036374">
    <property type="term" value="F:glutathione hydrolase activity"/>
    <property type="evidence" value="ECO:0007669"/>
    <property type="project" value="InterPro"/>
</dbReference>
<dbReference type="EC" id="2.3.2.2" evidence="5"/>
<keyword evidence="4 5" id="KW-0012">Acyltransferase</keyword>
<evidence type="ECO:0000256" key="3">
    <source>
        <dbReference type="ARBA" id="ARBA00023145"/>
    </source>
</evidence>
<dbReference type="InterPro" id="IPR029055">
    <property type="entry name" value="Ntn_hydrolases_N"/>
</dbReference>
<dbReference type="PRINTS" id="PR01210">
    <property type="entry name" value="GGTRANSPTASE"/>
</dbReference>
<keyword evidence="2" id="KW-0378">Hydrolase</keyword>
<gene>
    <name evidence="5" type="ORF">MGWOODY_Mmi69</name>
</gene>
<dbReference type="Gene3D" id="3.60.20.40">
    <property type="match status" value="1"/>
</dbReference>
<evidence type="ECO:0000256" key="4">
    <source>
        <dbReference type="ARBA" id="ARBA00023315"/>
    </source>
</evidence>
<dbReference type="NCBIfam" id="TIGR00066">
    <property type="entry name" value="g_glut_trans"/>
    <property type="match status" value="1"/>
</dbReference>
<name>A0A170QCY1_9ZZZZ</name>
<dbReference type="EMBL" id="FAXC01000284">
    <property type="protein sequence ID" value="CUV09657.1"/>
    <property type="molecule type" value="Genomic_DNA"/>
</dbReference>
<dbReference type="InterPro" id="IPR043137">
    <property type="entry name" value="GGT_ssub_C"/>
</dbReference>
<sequence length="568" mass="62281">MKLLRLPISIFIFLASLAHTSHPLPVYGKNGMVVSTSRHASQVGIDILKKGGNAVDAAAAVGFALAVTSSSNGNIGGGGFMVARLSDGTTFTLDYREMAPAKAHRDMFLDKKRNPIKGASITSYLASGVPGSVDGLLKAWRDHGSGNISLKQLLAPAIKLAEKGYDLSYYEADRFNNSKNRLSLHSATKKIFTRDDRPWEMGDIFVQKDLAKTLKRIAKKGRDGFYMGTTADLFVAEMENGGGWITREDLKNYESKYREPIRGSFINYDIISMGPPSSGGVLLVHMLNMLQELKNQSIELPVDFSWNSSDYIHAITEIERRAYADRAEHLGDADFWNVPIDMLLSQSYAKERASSIDLSRATSSQDVKHGVGQIKESEETTHYSVVDKDGNAVAVTTTINWGWGNGVTVTGAGFLLNNEMDDFSIKPGMPNAYGLLGNEANAIEPKKRPLSSMTPTIVLKHDKPFLVLGTPGGSTIITSVLQNILNVTVHDMNIKEAVSSPRFHSQWQPDMIFYEKYGLSYDVIKNLQARGHNIELRGNIGEANGIMINEKGYWGGADSRGENTAIGY</sequence>
<proteinExistence type="predicted"/>
<keyword evidence="1 5" id="KW-0808">Transferase</keyword>
<dbReference type="InterPro" id="IPR043138">
    <property type="entry name" value="GGT_lsub"/>
</dbReference>
<dbReference type="GO" id="GO:0103068">
    <property type="term" value="F:leukotriene C4 gamma-glutamyl transferase activity"/>
    <property type="evidence" value="ECO:0007669"/>
    <property type="project" value="UniProtKB-EC"/>
</dbReference>
<dbReference type="PANTHER" id="PTHR43199">
    <property type="entry name" value="GLUTATHIONE HYDROLASE"/>
    <property type="match status" value="1"/>
</dbReference>
<dbReference type="InterPro" id="IPR000101">
    <property type="entry name" value="GGT_peptidase"/>
</dbReference>
<evidence type="ECO:0000256" key="1">
    <source>
        <dbReference type="ARBA" id="ARBA00022679"/>
    </source>
</evidence>
<evidence type="ECO:0000313" key="5">
    <source>
        <dbReference type="EMBL" id="CUV09657.1"/>
    </source>
</evidence>
<reference evidence="5" key="1">
    <citation type="submission" date="2015-10" db="EMBL/GenBank/DDBJ databases">
        <authorList>
            <person name="Gilbert D.G."/>
        </authorList>
    </citation>
    <scope>NUCLEOTIDE SEQUENCE</scope>
</reference>
<protein>
    <submittedName>
        <fullName evidence="5">Gamma-glutamyltranspeptidase</fullName>
        <ecNumber evidence="5">2.3.2.2</ecNumber>
    </submittedName>
</protein>
<dbReference type="GO" id="GO:0006751">
    <property type="term" value="P:glutathione catabolic process"/>
    <property type="evidence" value="ECO:0007669"/>
    <property type="project" value="InterPro"/>
</dbReference>
<dbReference type="Gene3D" id="1.10.246.130">
    <property type="match status" value="1"/>
</dbReference>
<dbReference type="PANTHER" id="PTHR43199:SF1">
    <property type="entry name" value="GLUTATHIONE HYDROLASE PROENZYME"/>
    <property type="match status" value="1"/>
</dbReference>
<evidence type="ECO:0000256" key="2">
    <source>
        <dbReference type="ARBA" id="ARBA00022801"/>
    </source>
</evidence>
<keyword evidence="3" id="KW-0865">Zymogen</keyword>
<dbReference type="AlphaFoldDB" id="A0A170QCY1"/>
<dbReference type="SUPFAM" id="SSF56235">
    <property type="entry name" value="N-terminal nucleophile aminohydrolases (Ntn hydrolases)"/>
    <property type="match status" value="1"/>
</dbReference>
<dbReference type="Pfam" id="PF01019">
    <property type="entry name" value="G_glu_transpept"/>
    <property type="match status" value="1"/>
</dbReference>
<organism evidence="5">
    <name type="scientific">hydrothermal vent metagenome</name>
    <dbReference type="NCBI Taxonomy" id="652676"/>
    <lineage>
        <taxon>unclassified sequences</taxon>
        <taxon>metagenomes</taxon>
        <taxon>ecological metagenomes</taxon>
    </lineage>
</organism>
<accession>A0A170QCY1</accession>